<dbReference type="AlphaFoldDB" id="A0A1B9BA41"/>
<keyword evidence="1" id="KW-0472">Membrane</keyword>
<dbReference type="RefSeq" id="WP_065409399.1">
    <property type="nucleotide sequence ID" value="NZ_MAYT01000001.1"/>
</dbReference>
<keyword evidence="1" id="KW-1133">Transmembrane helix</keyword>
<feature type="transmembrane region" description="Helical" evidence="1">
    <location>
        <begin position="7"/>
        <end position="24"/>
    </location>
</feature>
<reference evidence="3" key="1">
    <citation type="submission" date="2016-05" db="EMBL/GenBank/DDBJ databases">
        <authorList>
            <person name="Liu B."/>
            <person name="Wang J."/>
            <person name="Zhu Y."/>
            <person name="Liu G."/>
            <person name="Chen Q."/>
            <person name="Chen Z."/>
            <person name="Lan J."/>
            <person name="Che J."/>
            <person name="Ge C."/>
            <person name="Shi H."/>
            <person name="Pan Z."/>
            <person name="Liu X."/>
        </authorList>
    </citation>
    <scope>NUCLEOTIDE SEQUENCE [LARGE SCALE GENOMIC DNA]</scope>
    <source>
        <strain evidence="3">FJAT-27215</strain>
    </source>
</reference>
<comment type="caution">
    <text evidence="2">The sequence shown here is derived from an EMBL/GenBank/DDBJ whole genome shotgun (WGS) entry which is preliminary data.</text>
</comment>
<dbReference type="Proteomes" id="UP000092578">
    <property type="component" value="Unassembled WGS sequence"/>
</dbReference>
<organism evidence="2 3">
    <name type="scientific">Pseudobacillus wudalianchiensis</name>
    <dbReference type="NCBI Taxonomy" id="1743143"/>
    <lineage>
        <taxon>Bacteria</taxon>
        <taxon>Bacillati</taxon>
        <taxon>Bacillota</taxon>
        <taxon>Bacilli</taxon>
        <taxon>Bacillales</taxon>
        <taxon>Bacillaceae</taxon>
        <taxon>Pseudobacillus</taxon>
    </lineage>
</organism>
<dbReference type="EMBL" id="MAYT01000001">
    <property type="protein sequence ID" value="OCA92943.1"/>
    <property type="molecule type" value="Genomic_DNA"/>
</dbReference>
<evidence type="ECO:0000313" key="3">
    <source>
        <dbReference type="Proteomes" id="UP000092578"/>
    </source>
</evidence>
<accession>A0A1B9BA41</accession>
<keyword evidence="3" id="KW-1185">Reference proteome</keyword>
<feature type="transmembrane region" description="Helical" evidence="1">
    <location>
        <begin position="84"/>
        <end position="103"/>
    </location>
</feature>
<keyword evidence="1" id="KW-0812">Transmembrane</keyword>
<gene>
    <name evidence="2" type="ORF">A8F95_04470</name>
</gene>
<name>A0A1B9BA41_9BACI</name>
<proteinExistence type="predicted"/>
<sequence>MLMLFELSAGWPFLVLALIFSILPKKFYPLFVSTLLDVICIGAGDILRKRYSTGIIAALSCAVIHFFALLFASSLSSFGSSDTIQVMSAVFGLVIGIIMIFFLHDARVDERDEEKRRKMLQEMEESIKKINPYYVPSLSFSTSSSYSNYSNDDHDDFDILEQTMEYQQQMFREEHERQALEDLNMHNHHNHY</sequence>
<feature type="transmembrane region" description="Helical" evidence="1">
    <location>
        <begin position="54"/>
        <end position="72"/>
    </location>
</feature>
<evidence type="ECO:0000313" key="2">
    <source>
        <dbReference type="EMBL" id="OCA92943.1"/>
    </source>
</evidence>
<protein>
    <submittedName>
        <fullName evidence="2">Uncharacterized protein</fullName>
    </submittedName>
</protein>
<evidence type="ECO:0000256" key="1">
    <source>
        <dbReference type="SAM" id="Phobius"/>
    </source>
</evidence>